<dbReference type="EMBL" id="QZKI01000130">
    <property type="protein sequence ID" value="RJP65112.1"/>
    <property type="molecule type" value="Genomic_DNA"/>
</dbReference>
<comment type="caution">
    <text evidence="6">The sequence shown here is derived from an EMBL/GenBank/DDBJ whole genome shotgun (WGS) entry which is preliminary data.</text>
</comment>
<dbReference type="NCBIfam" id="TIGR02800">
    <property type="entry name" value="propeller_TolB"/>
    <property type="match status" value="1"/>
</dbReference>
<comment type="subcellular location">
    <subcellularLocation>
        <location evidence="1">Periplasm</location>
    </subcellularLocation>
</comment>
<name>A0A419EPS5_9BACT</name>
<dbReference type="AlphaFoldDB" id="A0A419EPS5"/>
<organism evidence="6 7">
    <name type="scientific">Candidatus Abyssobacteria bacterium SURF_17</name>
    <dbReference type="NCBI Taxonomy" id="2093361"/>
    <lineage>
        <taxon>Bacteria</taxon>
        <taxon>Pseudomonadati</taxon>
        <taxon>Candidatus Hydrogenedentota</taxon>
        <taxon>Candidatus Abyssobacteria</taxon>
    </lineage>
</organism>
<evidence type="ECO:0000256" key="3">
    <source>
        <dbReference type="ARBA" id="ARBA00022729"/>
    </source>
</evidence>
<dbReference type="GO" id="GO:0042597">
    <property type="term" value="C:periplasmic space"/>
    <property type="evidence" value="ECO:0007669"/>
    <property type="project" value="UniProtKB-SubCell"/>
</dbReference>
<dbReference type="InterPro" id="IPR014167">
    <property type="entry name" value="Tol-Pal_TolB"/>
</dbReference>
<dbReference type="SUPFAM" id="SSF52964">
    <property type="entry name" value="TolB, N-terminal domain"/>
    <property type="match status" value="1"/>
</dbReference>
<keyword evidence="4" id="KW-0574">Periplasm</keyword>
<dbReference type="Gene3D" id="3.40.50.10070">
    <property type="entry name" value="TolB, N-terminal domain"/>
    <property type="match status" value="1"/>
</dbReference>
<dbReference type="InterPro" id="IPR007195">
    <property type="entry name" value="TolB_N"/>
</dbReference>
<gene>
    <name evidence="6" type="primary">tolB</name>
    <name evidence="6" type="ORF">C4532_18070</name>
</gene>
<evidence type="ECO:0000256" key="4">
    <source>
        <dbReference type="ARBA" id="ARBA00022764"/>
    </source>
</evidence>
<dbReference type="PANTHER" id="PTHR36842">
    <property type="entry name" value="PROTEIN TOLB HOMOLOG"/>
    <property type="match status" value="1"/>
</dbReference>
<dbReference type="Proteomes" id="UP000285961">
    <property type="component" value="Unassembled WGS sequence"/>
</dbReference>
<comment type="similarity">
    <text evidence="2">Belongs to the TolB family.</text>
</comment>
<dbReference type="InterPro" id="IPR011042">
    <property type="entry name" value="6-blade_b-propeller_TolB-like"/>
</dbReference>
<evidence type="ECO:0000313" key="6">
    <source>
        <dbReference type="EMBL" id="RJP65112.1"/>
    </source>
</evidence>
<reference evidence="6 7" key="1">
    <citation type="journal article" date="2017" name="ISME J.">
        <title>Energy and carbon metabolisms in a deep terrestrial subsurface fluid microbial community.</title>
        <authorList>
            <person name="Momper L."/>
            <person name="Jungbluth S.P."/>
            <person name="Lee M.D."/>
            <person name="Amend J.P."/>
        </authorList>
    </citation>
    <scope>NUCLEOTIDE SEQUENCE [LARGE SCALE GENOMIC DNA]</scope>
    <source>
        <strain evidence="6">SURF_17</strain>
    </source>
</reference>
<dbReference type="SUPFAM" id="SSF69304">
    <property type="entry name" value="Tricorn protease N-terminal domain"/>
    <property type="match status" value="1"/>
</dbReference>
<evidence type="ECO:0000259" key="5">
    <source>
        <dbReference type="Pfam" id="PF04052"/>
    </source>
</evidence>
<feature type="domain" description="TolB N-terminal" evidence="5">
    <location>
        <begin position="30"/>
        <end position="132"/>
    </location>
</feature>
<proteinExistence type="inferred from homology"/>
<dbReference type="GO" id="GO:0017038">
    <property type="term" value="P:protein import"/>
    <property type="evidence" value="ECO:0007669"/>
    <property type="project" value="InterPro"/>
</dbReference>
<accession>A0A419EPS5</accession>
<dbReference type="Pfam" id="PF04052">
    <property type="entry name" value="TolB_N"/>
    <property type="match status" value="1"/>
</dbReference>
<dbReference type="InterPro" id="IPR011659">
    <property type="entry name" value="WD40"/>
</dbReference>
<evidence type="ECO:0000256" key="1">
    <source>
        <dbReference type="ARBA" id="ARBA00004418"/>
    </source>
</evidence>
<evidence type="ECO:0000256" key="2">
    <source>
        <dbReference type="ARBA" id="ARBA00009820"/>
    </source>
</evidence>
<dbReference type="Gene3D" id="2.120.10.30">
    <property type="entry name" value="TolB, C-terminal domain"/>
    <property type="match status" value="2"/>
</dbReference>
<evidence type="ECO:0000313" key="7">
    <source>
        <dbReference type="Proteomes" id="UP000285961"/>
    </source>
</evidence>
<protein>
    <submittedName>
        <fullName evidence="6">Tol-Pal system beta propeller repeat protein TolB</fullName>
    </submittedName>
</protein>
<dbReference type="Pfam" id="PF07676">
    <property type="entry name" value="PD40"/>
    <property type="match status" value="6"/>
</dbReference>
<dbReference type="HAMAP" id="MF_00671">
    <property type="entry name" value="TolB"/>
    <property type="match status" value="1"/>
</dbReference>
<keyword evidence="3" id="KW-0732">Signal</keyword>
<sequence>MIHRLRLAILSASFVILYAGTLFGQGDIIINIHEPGTTRIKIGVPAFVKDQASPPAQQANLGEDFSRVIRDDLDFTGLFQVFAAPSQHNSSDSPLKAWEPLGVESVVRGAHKSLGQRVGFECALFDVESETRIVGRYYTGLPDDWRAIAHSFSDEIVYRYTGKRGIAHTQLAYLKAKGGTKEIHIMDYDGHNSYQLTFDKSIALSPDWSPDGKKLVFTSYRDHNPDVHMVDLGKRTYTRLSGYIGLNTTPAFSPDGKTLALTLSKDGNPELYLFTMANGGLTRLTRNSRVDTSPTWSPNGREIAFVSDRSGSPQIYVTDREGVNLRRLTYSGSYNTSPAWSPLGDKIAYVSLIGGRGEIFTISPTGSDVNRLTFNGGNEDPSWSPDGRYLAFSSKQLGQRDVYLMRDDGSGIKRVTFGGGDNMSPAWSP</sequence>
<dbReference type="PANTHER" id="PTHR36842:SF1">
    <property type="entry name" value="PROTEIN TOLB"/>
    <property type="match status" value="1"/>
</dbReference>